<evidence type="ECO:0000313" key="5">
    <source>
        <dbReference type="Proteomes" id="UP001497453"/>
    </source>
</evidence>
<evidence type="ECO:0000259" key="3">
    <source>
        <dbReference type="Pfam" id="PF01425"/>
    </source>
</evidence>
<dbReference type="Gene3D" id="3.90.1300.10">
    <property type="entry name" value="Amidase signature (AS) domain"/>
    <property type="match status" value="1"/>
</dbReference>
<sequence>MLGASLHYALATYVASRQIASDVSAKKQQDRAEKIARLTPKYSAPLTEEDQRILGLSLTQLVGECNDGAINPSSILSAHGKKCLAAQESTNCLTDFMFEEGLSKVTTNRPLSGVPVSIKDCFDVEGHDTTLGFSSKANQPVPSSASIVQLLQDAGALIHVKTAVPTGMFSFETKSDLFGETSNPYNPKFAAGASTGGGAALLAYHGSKIEIASDIGGSVRFPPAYCGVYGMKASWGRFPAHGSHAAPGGMESIQTIPSPMAKTLEDLISFWERVVGMKPWEYDHTCVPIPWRPVDFVLTGKKPKWGVIWDDGIMPATPACERGLKSAVESLRKLGHEVIDFQPPSILEVLKTGFQFLSADGGACTTFITSICLMAILSADTIAAPLSPSESLSDPMMEFRRILKMPLFAKRLMASLLRMLSRPAGRNDAFAALSEVLHPMSVAEERALVLKREEQKAAWTKAFKDQGVDFILTIAHPLPPVLRGKSGTATLLSASSAFLFNVLDFTAGVVPVTFVDRWLDALPDNFQETEAYGKLNDAARNMFSCYDAVAMDGLPIAVQVVGRRFEEEKVLEGMKAIETALKETDKAFVQREFY</sequence>
<evidence type="ECO:0000256" key="2">
    <source>
        <dbReference type="ARBA" id="ARBA00022801"/>
    </source>
</evidence>
<dbReference type="InterPro" id="IPR023631">
    <property type="entry name" value="Amidase_dom"/>
</dbReference>
<dbReference type="Pfam" id="PF01425">
    <property type="entry name" value="Amidase"/>
    <property type="match status" value="1"/>
</dbReference>
<keyword evidence="5" id="KW-1185">Reference proteome</keyword>
<name>A0ABP1DQU5_9APHY</name>
<evidence type="ECO:0000256" key="1">
    <source>
        <dbReference type="ARBA" id="ARBA00009199"/>
    </source>
</evidence>
<dbReference type="InterPro" id="IPR036928">
    <property type="entry name" value="AS_sf"/>
</dbReference>
<dbReference type="PANTHER" id="PTHR46072:SF10">
    <property type="entry name" value="ACETAMIDASE"/>
    <property type="match status" value="1"/>
</dbReference>
<dbReference type="SUPFAM" id="SSF75304">
    <property type="entry name" value="Amidase signature (AS) enzymes"/>
    <property type="match status" value="1"/>
</dbReference>
<dbReference type="PIRSF" id="PIRSF001221">
    <property type="entry name" value="Amidase_fungi"/>
    <property type="match status" value="1"/>
</dbReference>
<evidence type="ECO:0000313" key="4">
    <source>
        <dbReference type="EMBL" id="CAL1709137.1"/>
    </source>
</evidence>
<organism evidence="4 5">
    <name type="scientific">Somion occarium</name>
    <dbReference type="NCBI Taxonomy" id="3059160"/>
    <lineage>
        <taxon>Eukaryota</taxon>
        <taxon>Fungi</taxon>
        <taxon>Dikarya</taxon>
        <taxon>Basidiomycota</taxon>
        <taxon>Agaricomycotina</taxon>
        <taxon>Agaricomycetes</taxon>
        <taxon>Polyporales</taxon>
        <taxon>Cerrenaceae</taxon>
        <taxon>Somion</taxon>
    </lineage>
</organism>
<keyword evidence="2" id="KW-0378">Hydrolase</keyword>
<protein>
    <recommendedName>
        <fullName evidence="3">Amidase domain-containing protein</fullName>
    </recommendedName>
</protein>
<gene>
    <name evidence="4" type="ORF">GFSPODELE1_LOCUS7207</name>
</gene>
<dbReference type="EMBL" id="OZ037948">
    <property type="protein sequence ID" value="CAL1709137.1"/>
    <property type="molecule type" value="Genomic_DNA"/>
</dbReference>
<accession>A0ABP1DQU5</accession>
<dbReference type="Proteomes" id="UP001497453">
    <property type="component" value="Chromosome 5"/>
</dbReference>
<proteinExistence type="inferred from homology"/>
<comment type="similarity">
    <text evidence="1">Belongs to the amidase family.</text>
</comment>
<reference evidence="5" key="1">
    <citation type="submission" date="2024-04" db="EMBL/GenBank/DDBJ databases">
        <authorList>
            <person name="Shaw F."/>
            <person name="Minotto A."/>
        </authorList>
    </citation>
    <scope>NUCLEOTIDE SEQUENCE [LARGE SCALE GENOMIC DNA]</scope>
</reference>
<dbReference type="PANTHER" id="PTHR46072">
    <property type="entry name" value="AMIDASE-RELATED-RELATED"/>
    <property type="match status" value="1"/>
</dbReference>
<feature type="domain" description="Amidase" evidence="3">
    <location>
        <begin position="78"/>
        <end position="571"/>
    </location>
</feature>